<evidence type="ECO:0000313" key="2">
    <source>
        <dbReference type="Proteomes" id="UP001549037"/>
    </source>
</evidence>
<gene>
    <name evidence="1" type="ORF">ABID28_000308</name>
</gene>
<evidence type="ECO:0008006" key="3">
    <source>
        <dbReference type="Google" id="ProtNLM"/>
    </source>
</evidence>
<accession>A0ABV2JD23</accession>
<reference evidence="1 2" key="1">
    <citation type="submission" date="2024-06" db="EMBL/GenBank/DDBJ databases">
        <title>Genomic Encyclopedia of Type Strains, Phase IV (KMG-IV): sequencing the most valuable type-strain genomes for metagenomic binning, comparative biology and taxonomic classification.</title>
        <authorList>
            <person name="Goeker M."/>
        </authorList>
    </citation>
    <scope>NUCLEOTIDE SEQUENCE [LARGE SCALE GENOMIC DNA]</scope>
    <source>
        <strain evidence="1 2">DSM 28302</strain>
    </source>
</reference>
<evidence type="ECO:0000313" key="1">
    <source>
        <dbReference type="EMBL" id="MET3633675.1"/>
    </source>
</evidence>
<proteinExistence type="predicted"/>
<comment type="caution">
    <text evidence="1">The sequence shown here is derived from an EMBL/GenBank/DDBJ whole genome shotgun (WGS) entry which is preliminary data.</text>
</comment>
<organism evidence="1 2">
    <name type="scientific">Streptococcus porcorum</name>
    <dbReference type="NCBI Taxonomy" id="701526"/>
    <lineage>
        <taxon>Bacteria</taxon>
        <taxon>Bacillati</taxon>
        <taxon>Bacillota</taxon>
        <taxon>Bacilli</taxon>
        <taxon>Lactobacillales</taxon>
        <taxon>Streptococcaceae</taxon>
        <taxon>Streptococcus</taxon>
    </lineage>
</organism>
<protein>
    <recommendedName>
        <fullName evidence="3">Phage protein</fullName>
    </recommendedName>
</protein>
<sequence length="59" mass="7185">MRHKLLKEWFRVINHIVFDKKRLTEGYEGVYRQALQELVDKDLVTIKGDVLIFINRDKR</sequence>
<dbReference type="EMBL" id="JBEPLN010000003">
    <property type="protein sequence ID" value="MET3633675.1"/>
    <property type="molecule type" value="Genomic_DNA"/>
</dbReference>
<name>A0ABV2JD23_9STRE</name>
<dbReference type="Proteomes" id="UP001549037">
    <property type="component" value="Unassembled WGS sequence"/>
</dbReference>
<keyword evidence="2" id="KW-1185">Reference proteome</keyword>